<dbReference type="Pfam" id="PF23176">
    <property type="entry name" value="bHLH_LHW"/>
    <property type="match status" value="1"/>
</dbReference>
<keyword evidence="3" id="KW-0804">Transcription</keyword>
<sequence length="572" mass="64556">MGTSFLRPLLQSLCSDSPWNYAVFWKLEHQQELVLVCEDLHLENSYKILSSNSSSSTFDYEYPVGLVVAEMLRGYHVVGTGVVGKAALTGNASWVYSDNIVTKMSDSVLDTEYLDEWLLQFAAGIKTILLLPVIPHGVLQLGSVEMVAEDADLVAYVKHMFEAHINHDGYDLGFFNFSSEKLIEDRNAIHAVTTKACDSIANNQMIVQNSCYSDTLESSTEVAFTQQPLPLINISEPCQVSYDISKNHHEEAFSWVFEELMNESYLGNEFDSTFSEWNFELHQILGTPAVEDNIHPYTYCMDLTGTGPAGFSTEEVVVANASNSNDNDSSNKSGITSSNVSSCENFATSKIHDNFEQDATRKFSCKQQKKKGFDSTLSSTNKKRTRAGDSRKPKPRDRQLIEDRLKELRDLVPNSEKCSIDGLLDKTIKHMLFLRNVTKRADKLRHHHKEVAAEKTRRPEKVNCSSQKGTSWVVKLESEQQMCPIVVKDLDHPNHLLIEVVCTDYDHFLEIADAIHRLQLTIIEGVMEENGENDSSWARFIVEATGSFHRLDIFWPLMKLVKQSWAPVSSDI</sequence>
<evidence type="ECO:0000256" key="3">
    <source>
        <dbReference type="ARBA" id="ARBA00023163"/>
    </source>
</evidence>
<dbReference type="PROSITE" id="PS50888">
    <property type="entry name" value="BHLH"/>
    <property type="match status" value="1"/>
</dbReference>
<protein>
    <recommendedName>
        <fullName evidence="6">BHLH domain-containing protein</fullName>
    </recommendedName>
</protein>
<name>A0ABD3DF91_9LAMI</name>
<organism evidence="7 8">
    <name type="scientific">Castilleja foliolosa</name>
    <dbReference type="NCBI Taxonomy" id="1961234"/>
    <lineage>
        <taxon>Eukaryota</taxon>
        <taxon>Viridiplantae</taxon>
        <taxon>Streptophyta</taxon>
        <taxon>Embryophyta</taxon>
        <taxon>Tracheophyta</taxon>
        <taxon>Spermatophyta</taxon>
        <taxon>Magnoliopsida</taxon>
        <taxon>eudicotyledons</taxon>
        <taxon>Gunneridae</taxon>
        <taxon>Pentapetalae</taxon>
        <taxon>asterids</taxon>
        <taxon>lamiids</taxon>
        <taxon>Lamiales</taxon>
        <taxon>Orobanchaceae</taxon>
        <taxon>Pedicularideae</taxon>
        <taxon>Castillejinae</taxon>
        <taxon>Castilleja</taxon>
    </lineage>
</organism>
<feature type="region of interest" description="Disordered" evidence="5">
    <location>
        <begin position="373"/>
        <end position="397"/>
    </location>
</feature>
<dbReference type="SUPFAM" id="SSF47459">
    <property type="entry name" value="HLH, helix-loop-helix DNA-binding domain"/>
    <property type="match status" value="1"/>
</dbReference>
<keyword evidence="4" id="KW-0539">Nucleus</keyword>
<evidence type="ECO:0000313" key="8">
    <source>
        <dbReference type="Proteomes" id="UP001632038"/>
    </source>
</evidence>
<dbReference type="EMBL" id="JAVIJP010000018">
    <property type="protein sequence ID" value="KAL3639505.1"/>
    <property type="molecule type" value="Genomic_DNA"/>
</dbReference>
<reference evidence="8" key="1">
    <citation type="journal article" date="2024" name="IScience">
        <title>Strigolactones Initiate the Formation of Haustorium-like Structures in Castilleja.</title>
        <authorList>
            <person name="Buerger M."/>
            <person name="Peterson D."/>
            <person name="Chory J."/>
        </authorList>
    </citation>
    <scope>NUCLEOTIDE SEQUENCE [LARGE SCALE GENOMIC DNA]</scope>
</reference>
<dbReference type="Proteomes" id="UP001632038">
    <property type="component" value="Unassembled WGS sequence"/>
</dbReference>
<feature type="compositionally biased region" description="Basic and acidic residues" evidence="5">
    <location>
        <begin position="386"/>
        <end position="397"/>
    </location>
</feature>
<evidence type="ECO:0000256" key="5">
    <source>
        <dbReference type="SAM" id="MobiDB-lite"/>
    </source>
</evidence>
<evidence type="ECO:0000256" key="4">
    <source>
        <dbReference type="ARBA" id="ARBA00023242"/>
    </source>
</evidence>
<keyword evidence="2" id="KW-0805">Transcription regulation</keyword>
<dbReference type="InterPro" id="IPR036638">
    <property type="entry name" value="HLH_DNA-bd_sf"/>
</dbReference>
<proteinExistence type="predicted"/>
<dbReference type="InterPro" id="IPR025610">
    <property type="entry name" value="MYC/MYB_N"/>
</dbReference>
<dbReference type="GO" id="GO:0005634">
    <property type="term" value="C:nucleus"/>
    <property type="evidence" value="ECO:0007669"/>
    <property type="project" value="UniProtKB-SubCell"/>
</dbReference>
<dbReference type="Pfam" id="PF14215">
    <property type="entry name" value="bHLH-MYC_N"/>
    <property type="match status" value="1"/>
</dbReference>
<dbReference type="InterPro" id="IPR011598">
    <property type="entry name" value="bHLH_dom"/>
</dbReference>
<evidence type="ECO:0000256" key="1">
    <source>
        <dbReference type="ARBA" id="ARBA00004123"/>
    </source>
</evidence>
<evidence type="ECO:0000313" key="7">
    <source>
        <dbReference type="EMBL" id="KAL3639505.1"/>
    </source>
</evidence>
<gene>
    <name evidence="7" type="ORF">CASFOL_017412</name>
</gene>
<dbReference type="PANTHER" id="PTHR46196">
    <property type="entry name" value="TRANSCRIPTION FACTOR BHLH155-LIKE ISOFORM X1-RELATED"/>
    <property type="match status" value="1"/>
</dbReference>
<keyword evidence="8" id="KW-1185">Reference proteome</keyword>
<accession>A0ABD3DF91</accession>
<evidence type="ECO:0000259" key="6">
    <source>
        <dbReference type="PROSITE" id="PS50888"/>
    </source>
</evidence>
<evidence type="ECO:0000256" key="2">
    <source>
        <dbReference type="ARBA" id="ARBA00023015"/>
    </source>
</evidence>
<dbReference type="InterPro" id="IPR043561">
    <property type="entry name" value="LHW-like"/>
</dbReference>
<comment type="caution">
    <text evidence="7">The sequence shown here is derived from an EMBL/GenBank/DDBJ whole genome shotgun (WGS) entry which is preliminary data.</text>
</comment>
<dbReference type="AlphaFoldDB" id="A0ABD3DF91"/>
<dbReference type="PANTHER" id="PTHR46196:SF3">
    <property type="entry name" value="TRANSCRIPTION FACTOR LHW-LIKE ISOFORM X1"/>
    <property type="match status" value="1"/>
</dbReference>
<comment type="subcellular location">
    <subcellularLocation>
        <location evidence="1">Nucleus</location>
    </subcellularLocation>
</comment>
<feature type="domain" description="BHLH" evidence="6">
    <location>
        <begin position="385"/>
        <end position="434"/>
    </location>
</feature>